<evidence type="ECO:0000313" key="4">
    <source>
        <dbReference type="EMBL" id="WOH11955.1"/>
    </source>
</evidence>
<dbReference type="GO" id="GO:0006995">
    <property type="term" value="P:cellular response to nitrogen starvation"/>
    <property type="evidence" value="ECO:0007669"/>
    <property type="project" value="InterPro"/>
</dbReference>
<keyword evidence="2" id="KW-0732">Signal</keyword>
<dbReference type="PANTHER" id="PTHR37180">
    <property type="entry name" value="PRECURSOR OF CEP14"/>
    <property type="match status" value="1"/>
</dbReference>
<dbReference type="InterPro" id="IPR038930">
    <property type="entry name" value="CEP13/CEP14"/>
</dbReference>
<name>A0A175YLY2_DAUCS</name>
<dbReference type="EMBL" id="LNRQ01000008">
    <property type="protein sequence ID" value="KZM84599.1"/>
    <property type="molecule type" value="Genomic_DNA"/>
</dbReference>
<dbReference type="Gramene" id="KZM84599">
    <property type="protein sequence ID" value="KZM84599"/>
    <property type="gene ID" value="DCAR_027979"/>
</dbReference>
<protein>
    <submittedName>
        <fullName evidence="3">Uncharacterized protein</fullName>
    </submittedName>
</protein>
<evidence type="ECO:0000313" key="5">
    <source>
        <dbReference type="Proteomes" id="UP000077755"/>
    </source>
</evidence>
<dbReference type="EMBL" id="CP093350">
    <property type="protein sequence ID" value="WOH11955.1"/>
    <property type="molecule type" value="Genomic_DNA"/>
</dbReference>
<proteinExistence type="predicted"/>
<accession>A0A175YLY2</accession>
<reference evidence="3" key="1">
    <citation type="journal article" date="2016" name="Nat. Genet.">
        <title>A high-quality carrot genome assembly provides new insights into carotenoid accumulation and asterid genome evolution.</title>
        <authorList>
            <person name="Iorizzo M."/>
            <person name="Ellison S."/>
            <person name="Senalik D."/>
            <person name="Zeng P."/>
            <person name="Satapoomin P."/>
            <person name="Huang J."/>
            <person name="Bowman M."/>
            <person name="Iovene M."/>
            <person name="Sanseverino W."/>
            <person name="Cavagnaro P."/>
            <person name="Yildiz M."/>
            <person name="Macko-Podgorni A."/>
            <person name="Moranska E."/>
            <person name="Grzebelus E."/>
            <person name="Grzebelus D."/>
            <person name="Ashrafi H."/>
            <person name="Zheng Z."/>
            <person name="Cheng S."/>
            <person name="Spooner D."/>
            <person name="Van Deynze A."/>
            <person name="Simon P."/>
        </authorList>
    </citation>
    <scope>NUCLEOTIDE SEQUENCE [LARGE SCALE GENOMIC DNA]</scope>
    <source>
        <tissue evidence="3">Leaf</tissue>
    </source>
</reference>
<reference evidence="4" key="2">
    <citation type="submission" date="2022-03" db="EMBL/GenBank/DDBJ databases">
        <title>Draft title - Genomic analysis of global carrot germplasm unveils the trajectory of domestication and the origin of high carotenoid orange carrot.</title>
        <authorList>
            <person name="Iorizzo M."/>
            <person name="Ellison S."/>
            <person name="Senalik D."/>
            <person name="Macko-Podgorni A."/>
            <person name="Grzebelus D."/>
            <person name="Bostan H."/>
            <person name="Rolling W."/>
            <person name="Curaba J."/>
            <person name="Simon P."/>
        </authorList>
    </citation>
    <scope>NUCLEOTIDE SEQUENCE</scope>
    <source>
        <tissue evidence="4">Leaf</tissue>
    </source>
</reference>
<evidence type="ECO:0000256" key="1">
    <source>
        <dbReference type="SAM" id="MobiDB-lite"/>
    </source>
</evidence>
<feature type="chain" id="PRO_5008044710" evidence="2">
    <location>
        <begin position="25"/>
        <end position="106"/>
    </location>
</feature>
<feature type="region of interest" description="Disordered" evidence="1">
    <location>
        <begin position="28"/>
        <end position="74"/>
    </location>
</feature>
<evidence type="ECO:0000256" key="2">
    <source>
        <dbReference type="SAM" id="SignalP"/>
    </source>
</evidence>
<dbReference type="KEGG" id="dcr:108198259"/>
<dbReference type="PANTHER" id="PTHR37180:SF2">
    <property type="entry name" value="PRECURSOR OF CEP14"/>
    <property type="match status" value="1"/>
</dbReference>
<dbReference type="OrthoDB" id="1915362at2759"/>
<feature type="compositionally biased region" description="Polar residues" evidence="1">
    <location>
        <begin position="62"/>
        <end position="71"/>
    </location>
</feature>
<dbReference type="OMA" id="KGHAMAF"/>
<sequence>MSSSSLVFLLYGLTLASIVATIHGRNLKQSMHERKKQQLEQQSYPPPPPPPSRESLYLASLSKGTVPNSSPTKHHHSFVVNEELIVRHLAALDRILRSVPSPGVGH</sequence>
<organism evidence="3">
    <name type="scientific">Daucus carota subsp. sativus</name>
    <name type="common">Carrot</name>
    <dbReference type="NCBI Taxonomy" id="79200"/>
    <lineage>
        <taxon>Eukaryota</taxon>
        <taxon>Viridiplantae</taxon>
        <taxon>Streptophyta</taxon>
        <taxon>Embryophyta</taxon>
        <taxon>Tracheophyta</taxon>
        <taxon>Spermatophyta</taxon>
        <taxon>Magnoliopsida</taxon>
        <taxon>eudicotyledons</taxon>
        <taxon>Gunneridae</taxon>
        <taxon>Pentapetalae</taxon>
        <taxon>asterids</taxon>
        <taxon>campanulids</taxon>
        <taxon>Apiales</taxon>
        <taxon>Apiaceae</taxon>
        <taxon>Apioideae</taxon>
        <taxon>Scandiceae</taxon>
        <taxon>Daucinae</taxon>
        <taxon>Daucus</taxon>
        <taxon>Daucus sect. Daucus</taxon>
    </lineage>
</organism>
<keyword evidence="5" id="KW-1185">Reference proteome</keyword>
<dbReference type="AlphaFoldDB" id="A0A175YLY2"/>
<dbReference type="Proteomes" id="UP000077755">
    <property type="component" value="Chromosome 8"/>
</dbReference>
<feature type="signal peptide" evidence="2">
    <location>
        <begin position="1"/>
        <end position="24"/>
    </location>
</feature>
<dbReference type="GO" id="GO:0006970">
    <property type="term" value="P:response to osmotic stress"/>
    <property type="evidence" value="ECO:0007669"/>
    <property type="project" value="InterPro"/>
</dbReference>
<gene>
    <name evidence="3" type="ORF">DCAR_027979</name>
    <name evidence="4" type="ORF">DCAR_0831451</name>
</gene>
<evidence type="ECO:0000313" key="3">
    <source>
        <dbReference type="EMBL" id="KZM84599.1"/>
    </source>
</evidence>